<comment type="caution">
    <text evidence="1">The sequence shown here is derived from an EMBL/GenBank/DDBJ whole genome shotgun (WGS) entry which is preliminary data.</text>
</comment>
<protein>
    <submittedName>
        <fullName evidence="1">Uncharacterized protein</fullName>
    </submittedName>
</protein>
<name>A0ABS3VA11_9ACTN</name>
<evidence type="ECO:0000313" key="1">
    <source>
        <dbReference type="EMBL" id="MBO4162454.1"/>
    </source>
</evidence>
<gene>
    <name evidence="1" type="ORF">JQN83_16785</name>
</gene>
<evidence type="ECO:0000313" key="2">
    <source>
        <dbReference type="Proteomes" id="UP000671399"/>
    </source>
</evidence>
<proteinExistence type="predicted"/>
<dbReference type="RefSeq" id="WP_208568084.1">
    <property type="nucleotide sequence ID" value="NZ_JAGFWR010000008.1"/>
</dbReference>
<keyword evidence="2" id="KW-1185">Reference proteome</keyword>
<dbReference type="Proteomes" id="UP000671399">
    <property type="component" value="Unassembled WGS sequence"/>
</dbReference>
<accession>A0ABS3VA11</accession>
<sequence>MTDADPDRDAAVHLLTQYDHGPAGDGPGVRRPIGLAEAADLWRRALESGRAAESTVDAPEEGDDVIAFSTARAHVVAALLEEFAARVEPGRSTPAVRADDSLAELATQLARHLESGTGY</sequence>
<reference evidence="1 2" key="1">
    <citation type="submission" date="2021-03" db="EMBL/GenBank/DDBJ databases">
        <authorList>
            <person name="Lee D.-H."/>
        </authorList>
    </citation>
    <scope>NUCLEOTIDE SEQUENCE [LARGE SCALE GENOMIC DNA]</scope>
    <source>
        <strain evidence="1 2">MMS20-R2-23</strain>
    </source>
</reference>
<dbReference type="EMBL" id="JAGFWR010000008">
    <property type="protein sequence ID" value="MBO4162454.1"/>
    <property type="molecule type" value="Genomic_DNA"/>
</dbReference>
<organism evidence="1 2">
    <name type="scientific">Micromonospora antibiotica</name>
    <dbReference type="NCBI Taxonomy" id="2807623"/>
    <lineage>
        <taxon>Bacteria</taxon>
        <taxon>Bacillati</taxon>
        <taxon>Actinomycetota</taxon>
        <taxon>Actinomycetes</taxon>
        <taxon>Micromonosporales</taxon>
        <taxon>Micromonosporaceae</taxon>
        <taxon>Micromonospora</taxon>
    </lineage>
</organism>